<organism evidence="3 4">
    <name type="scientific">Tritrichomonas foetus</name>
    <dbReference type="NCBI Taxonomy" id="1144522"/>
    <lineage>
        <taxon>Eukaryota</taxon>
        <taxon>Metamonada</taxon>
        <taxon>Parabasalia</taxon>
        <taxon>Tritrichomonadida</taxon>
        <taxon>Tritrichomonadidae</taxon>
        <taxon>Tritrichomonas</taxon>
    </lineage>
</organism>
<dbReference type="EMBL" id="MLAK01000609">
    <property type="protein sequence ID" value="OHT10498.1"/>
    <property type="molecule type" value="Genomic_DNA"/>
</dbReference>
<feature type="transmembrane region" description="Helical" evidence="2">
    <location>
        <begin position="476"/>
        <end position="499"/>
    </location>
</feature>
<feature type="transmembrane region" description="Helical" evidence="2">
    <location>
        <begin position="341"/>
        <end position="364"/>
    </location>
</feature>
<feature type="transmembrane region" description="Helical" evidence="2">
    <location>
        <begin position="422"/>
        <end position="441"/>
    </location>
</feature>
<reference evidence="3" key="1">
    <citation type="submission" date="2016-10" db="EMBL/GenBank/DDBJ databases">
        <authorList>
            <person name="Benchimol M."/>
            <person name="Almeida L.G."/>
            <person name="Vasconcelos A.T."/>
            <person name="Perreira-Neves A."/>
            <person name="Rosa I.A."/>
            <person name="Tasca T."/>
            <person name="Bogo M.R."/>
            <person name="de Souza W."/>
        </authorList>
    </citation>
    <scope>NUCLEOTIDE SEQUENCE [LARGE SCALE GENOMIC DNA]</scope>
    <source>
        <strain evidence="3">K</strain>
    </source>
</reference>
<dbReference type="GeneID" id="94835945"/>
<proteinExistence type="predicted"/>
<feature type="transmembrane region" description="Helical" evidence="2">
    <location>
        <begin position="161"/>
        <end position="178"/>
    </location>
</feature>
<evidence type="ECO:0000313" key="3">
    <source>
        <dbReference type="EMBL" id="OHT10498.1"/>
    </source>
</evidence>
<gene>
    <name evidence="3" type="ORF">TRFO_20161</name>
</gene>
<keyword evidence="2" id="KW-1133">Transmembrane helix</keyword>
<feature type="transmembrane region" description="Helical" evidence="2">
    <location>
        <begin position="275"/>
        <end position="294"/>
    </location>
</feature>
<feature type="transmembrane region" description="Helical" evidence="2">
    <location>
        <begin position="214"/>
        <end position="234"/>
    </location>
</feature>
<evidence type="ECO:0008006" key="5">
    <source>
        <dbReference type="Google" id="ProtNLM"/>
    </source>
</evidence>
<accession>A0A1J4KHJ1</accession>
<feature type="transmembrane region" description="Helical" evidence="2">
    <location>
        <begin position="314"/>
        <end position="334"/>
    </location>
</feature>
<name>A0A1J4KHJ1_9EUKA</name>
<evidence type="ECO:0000313" key="4">
    <source>
        <dbReference type="Proteomes" id="UP000179807"/>
    </source>
</evidence>
<dbReference type="VEuPathDB" id="TrichDB:TRFO_20161"/>
<protein>
    <recommendedName>
        <fullName evidence="5">Mannosyltransferase</fullName>
    </recommendedName>
</protein>
<feature type="transmembrane region" description="Helical" evidence="2">
    <location>
        <begin position="190"/>
        <end position="208"/>
    </location>
</feature>
<feature type="compositionally biased region" description="Basic residues" evidence="1">
    <location>
        <begin position="639"/>
        <end position="649"/>
    </location>
</feature>
<keyword evidence="2" id="KW-0472">Membrane</keyword>
<dbReference type="AlphaFoldDB" id="A0A1J4KHJ1"/>
<feature type="region of interest" description="Disordered" evidence="1">
    <location>
        <begin position="638"/>
        <end position="657"/>
    </location>
</feature>
<evidence type="ECO:0000256" key="2">
    <source>
        <dbReference type="SAM" id="Phobius"/>
    </source>
</evidence>
<comment type="caution">
    <text evidence="3">The sequence shown here is derived from an EMBL/GenBank/DDBJ whole genome shotgun (WGS) entry which is preliminary data.</text>
</comment>
<keyword evidence="4" id="KW-1185">Reference proteome</keyword>
<dbReference type="OrthoDB" id="10263533at2759"/>
<sequence length="657" mass="75287">MIIPTLACACWCGYEVVTALARNKWDFLLRVFSGIPLGIIYQSFFVLIIQYFIPWGFNLGVIVIISFSIISIILHYFNNRFHPSLRIRMKVIDALSILISMLFVFVRLELIYFEEGRFTRGAAYSDFSFHTELASSFAIGFNTNRTSFLGFETPMSSGSPLAYPILVNYYSAFLYSCCEVTYPIAFRWPTLLIGISFVYIIHSLTLYYTHDSLAAALSLPLWAFSGGLGFLEVFDYGIAPLNSGVNYIHEFHKRKNVFWFQSLTHIFHPQRSATFALPLCYITILSLICGIEKFEWRFFLLAALAVGITPQTQVHAYAALAIFSIALAAITLPLNDQFFKAAFCWTIFGLSANIIALPLCLPYFDRTEKNNDFFNVKPIWHDKRYAEPPFAFFKVWWNALGVFFVISLFCGFATASQHQIKIYFAGLAVFLVASTIMFQPWELDNCKVFQDGWMPIAVGFVAQFFSKVLQKSHSTIINLFMLILFFASIGSGFLSLITYENYRGHIYSQADEQAGKWIAENTPVDAIFYQSKDHVMAPSASYAGRRLFFGYSGWMSSHGLMNATRYSALNSLENGINPETNHNFNVKYVVVDLNEKNTKSFDDAKFYSKVMEIGQYVLYNFIDEPIEIKKVENETERRNRIKEKRKKKPPIYTFNLD</sequence>
<feature type="transmembrane region" description="Helical" evidence="2">
    <location>
        <begin position="59"/>
        <end position="79"/>
    </location>
</feature>
<feature type="transmembrane region" description="Helical" evidence="2">
    <location>
        <begin position="27"/>
        <end position="53"/>
    </location>
</feature>
<keyword evidence="2" id="KW-0812">Transmembrane</keyword>
<feature type="transmembrane region" description="Helical" evidence="2">
    <location>
        <begin position="395"/>
        <end position="415"/>
    </location>
</feature>
<evidence type="ECO:0000256" key="1">
    <source>
        <dbReference type="SAM" id="MobiDB-lite"/>
    </source>
</evidence>
<dbReference type="RefSeq" id="XP_068363634.1">
    <property type="nucleotide sequence ID" value="XM_068501241.1"/>
</dbReference>
<dbReference type="Proteomes" id="UP000179807">
    <property type="component" value="Unassembled WGS sequence"/>
</dbReference>
<feature type="transmembrane region" description="Helical" evidence="2">
    <location>
        <begin position="91"/>
        <end position="113"/>
    </location>
</feature>